<name>A0AAW1XMN3_RUBAR</name>
<proteinExistence type="predicted"/>
<dbReference type="PANTHER" id="PTHR44259">
    <property type="entry name" value="OS07G0183000 PROTEIN-RELATED"/>
    <property type="match status" value="1"/>
</dbReference>
<evidence type="ECO:0000313" key="2">
    <source>
        <dbReference type="EMBL" id="KAK9937168.1"/>
    </source>
</evidence>
<dbReference type="InterPro" id="IPR050942">
    <property type="entry name" value="F-box_BR-signaling"/>
</dbReference>
<reference evidence="2 3" key="1">
    <citation type="journal article" date="2023" name="G3 (Bethesda)">
        <title>A chromosome-length genome assembly and annotation of blackberry (Rubus argutus, cv. 'Hillquist').</title>
        <authorList>
            <person name="Bruna T."/>
            <person name="Aryal R."/>
            <person name="Dudchenko O."/>
            <person name="Sargent D.J."/>
            <person name="Mead D."/>
            <person name="Buti M."/>
            <person name="Cavallini A."/>
            <person name="Hytonen T."/>
            <person name="Andres J."/>
            <person name="Pham M."/>
            <person name="Weisz D."/>
            <person name="Mascagni F."/>
            <person name="Usai G."/>
            <person name="Natali L."/>
            <person name="Bassil N."/>
            <person name="Fernandez G.E."/>
            <person name="Lomsadze A."/>
            <person name="Armour M."/>
            <person name="Olukolu B."/>
            <person name="Poorten T."/>
            <person name="Britton C."/>
            <person name="Davik J."/>
            <person name="Ashrafi H."/>
            <person name="Aiden E.L."/>
            <person name="Borodovsky M."/>
            <person name="Worthington M."/>
        </authorList>
    </citation>
    <scope>NUCLEOTIDE SEQUENCE [LARGE SCALE GENOMIC DNA]</scope>
    <source>
        <strain evidence="2">PI 553951</strain>
    </source>
</reference>
<evidence type="ECO:0000259" key="1">
    <source>
        <dbReference type="Pfam" id="PF03478"/>
    </source>
</evidence>
<protein>
    <recommendedName>
        <fullName evidence="1">KIB1-4 beta-propeller domain-containing protein</fullName>
    </recommendedName>
</protein>
<comment type="caution">
    <text evidence="2">The sequence shown here is derived from an EMBL/GenBank/DDBJ whole genome shotgun (WGS) entry which is preliminary data.</text>
</comment>
<sequence>MEVINKQKKHGTTGELGISTSVISNWAWLPSEFLDVILEKLIPISKDYIRFGAVCKPWQSVALHQKEQRIKSYHKHLAMYTVIMPGHEISSAALYSFTQGITLSCELKLNLPAAINYFRSCSSSHGWLAYLDDYWEVVTLLNPVTGRTIRLPPAIEIRIHYFRRDIKVVLSADPSSFPNDYEALIVLYYQSLDLKTIIAHFKAADDAWTIIDIDDNDITDAIYYKGQFLAFTRAGGIFPVNVSSESTITKPYLDIKFVARPLHVPKCYATTHFLASSGGDILLVKKFRPNSAPFDRIFKVFKLSRACRRGDTLKWVEIESIGDDALFLDYSESRCFSASDFPECQPNSIYFINEKANVGVFNLESGRRIEIPYHCANPSEDHIAEETFILLLFPTIV</sequence>
<accession>A0AAW1XMN3</accession>
<dbReference type="PANTHER" id="PTHR44259:SF93">
    <property type="entry name" value="PROTEIN, PUTATIVE (DUF295)-RELATED"/>
    <property type="match status" value="1"/>
</dbReference>
<dbReference type="Proteomes" id="UP001457282">
    <property type="component" value="Unassembled WGS sequence"/>
</dbReference>
<gene>
    <name evidence="2" type="ORF">M0R45_013977</name>
</gene>
<evidence type="ECO:0000313" key="3">
    <source>
        <dbReference type="Proteomes" id="UP001457282"/>
    </source>
</evidence>
<dbReference type="Pfam" id="PF03478">
    <property type="entry name" value="Beta-prop_KIB1-4"/>
    <property type="match status" value="1"/>
</dbReference>
<organism evidence="2 3">
    <name type="scientific">Rubus argutus</name>
    <name type="common">Southern blackberry</name>
    <dbReference type="NCBI Taxonomy" id="59490"/>
    <lineage>
        <taxon>Eukaryota</taxon>
        <taxon>Viridiplantae</taxon>
        <taxon>Streptophyta</taxon>
        <taxon>Embryophyta</taxon>
        <taxon>Tracheophyta</taxon>
        <taxon>Spermatophyta</taxon>
        <taxon>Magnoliopsida</taxon>
        <taxon>eudicotyledons</taxon>
        <taxon>Gunneridae</taxon>
        <taxon>Pentapetalae</taxon>
        <taxon>rosids</taxon>
        <taxon>fabids</taxon>
        <taxon>Rosales</taxon>
        <taxon>Rosaceae</taxon>
        <taxon>Rosoideae</taxon>
        <taxon>Rosoideae incertae sedis</taxon>
        <taxon>Rubus</taxon>
    </lineage>
</organism>
<feature type="domain" description="KIB1-4 beta-propeller" evidence="1">
    <location>
        <begin position="107"/>
        <end position="362"/>
    </location>
</feature>
<keyword evidence="3" id="KW-1185">Reference proteome</keyword>
<dbReference type="EMBL" id="JBEDUW010000003">
    <property type="protein sequence ID" value="KAK9937168.1"/>
    <property type="molecule type" value="Genomic_DNA"/>
</dbReference>
<dbReference type="InterPro" id="IPR005174">
    <property type="entry name" value="KIB1-4_b-propeller"/>
</dbReference>
<dbReference type="AlphaFoldDB" id="A0AAW1XMN3"/>